<dbReference type="AlphaFoldDB" id="A0A4S8L2V1"/>
<gene>
    <name evidence="2" type="ORF">K435DRAFT_691781</name>
</gene>
<feature type="non-terminal residue" evidence="2">
    <location>
        <position position="1"/>
    </location>
</feature>
<dbReference type="InterPro" id="IPR011545">
    <property type="entry name" value="DEAD/DEAH_box_helicase_dom"/>
</dbReference>
<dbReference type="SUPFAM" id="SSF52540">
    <property type="entry name" value="P-loop containing nucleoside triphosphate hydrolases"/>
    <property type="match status" value="1"/>
</dbReference>
<dbReference type="Pfam" id="PF00270">
    <property type="entry name" value="DEAD"/>
    <property type="match status" value="1"/>
</dbReference>
<dbReference type="GO" id="GO:0003676">
    <property type="term" value="F:nucleic acid binding"/>
    <property type="evidence" value="ECO:0007669"/>
    <property type="project" value="InterPro"/>
</dbReference>
<evidence type="ECO:0000313" key="3">
    <source>
        <dbReference type="Proteomes" id="UP000297245"/>
    </source>
</evidence>
<organism evidence="2 3">
    <name type="scientific">Dendrothele bispora (strain CBS 962.96)</name>
    <dbReference type="NCBI Taxonomy" id="1314807"/>
    <lineage>
        <taxon>Eukaryota</taxon>
        <taxon>Fungi</taxon>
        <taxon>Dikarya</taxon>
        <taxon>Basidiomycota</taxon>
        <taxon>Agaricomycotina</taxon>
        <taxon>Agaricomycetes</taxon>
        <taxon>Agaricomycetidae</taxon>
        <taxon>Agaricales</taxon>
        <taxon>Agaricales incertae sedis</taxon>
        <taxon>Dendrothele</taxon>
    </lineage>
</organism>
<keyword evidence="3" id="KW-1185">Reference proteome</keyword>
<evidence type="ECO:0000259" key="1">
    <source>
        <dbReference type="Pfam" id="PF00270"/>
    </source>
</evidence>
<evidence type="ECO:0000313" key="2">
    <source>
        <dbReference type="EMBL" id="THU82308.1"/>
    </source>
</evidence>
<dbReference type="Gene3D" id="3.40.50.300">
    <property type="entry name" value="P-loop containing nucleotide triphosphate hydrolases"/>
    <property type="match status" value="1"/>
</dbReference>
<dbReference type="InterPro" id="IPR027417">
    <property type="entry name" value="P-loop_NTPase"/>
</dbReference>
<dbReference type="OrthoDB" id="3260945at2759"/>
<feature type="domain" description="DEAD/DEAH-box helicase" evidence="1">
    <location>
        <begin position="27"/>
        <end position="99"/>
    </location>
</feature>
<dbReference type="EMBL" id="ML179741">
    <property type="protein sequence ID" value="THU82308.1"/>
    <property type="molecule type" value="Genomic_DNA"/>
</dbReference>
<proteinExistence type="predicted"/>
<name>A0A4S8L2V1_DENBC</name>
<protein>
    <recommendedName>
        <fullName evidence="1">DEAD/DEAH-box helicase domain-containing protein</fullName>
    </recommendedName>
</protein>
<dbReference type="GO" id="GO:0005524">
    <property type="term" value="F:ATP binding"/>
    <property type="evidence" value="ECO:0007669"/>
    <property type="project" value="InterPro"/>
</dbReference>
<reference evidence="2 3" key="1">
    <citation type="journal article" date="2019" name="Nat. Ecol. Evol.">
        <title>Megaphylogeny resolves global patterns of mushroom evolution.</title>
        <authorList>
            <person name="Varga T."/>
            <person name="Krizsan K."/>
            <person name="Foldi C."/>
            <person name="Dima B."/>
            <person name="Sanchez-Garcia M."/>
            <person name="Sanchez-Ramirez S."/>
            <person name="Szollosi G.J."/>
            <person name="Szarkandi J.G."/>
            <person name="Papp V."/>
            <person name="Albert L."/>
            <person name="Andreopoulos W."/>
            <person name="Angelini C."/>
            <person name="Antonin V."/>
            <person name="Barry K.W."/>
            <person name="Bougher N.L."/>
            <person name="Buchanan P."/>
            <person name="Buyck B."/>
            <person name="Bense V."/>
            <person name="Catcheside P."/>
            <person name="Chovatia M."/>
            <person name="Cooper J."/>
            <person name="Damon W."/>
            <person name="Desjardin D."/>
            <person name="Finy P."/>
            <person name="Geml J."/>
            <person name="Haridas S."/>
            <person name="Hughes K."/>
            <person name="Justo A."/>
            <person name="Karasinski D."/>
            <person name="Kautmanova I."/>
            <person name="Kiss B."/>
            <person name="Kocsube S."/>
            <person name="Kotiranta H."/>
            <person name="LaButti K.M."/>
            <person name="Lechner B.E."/>
            <person name="Liimatainen K."/>
            <person name="Lipzen A."/>
            <person name="Lukacs Z."/>
            <person name="Mihaltcheva S."/>
            <person name="Morgado L.N."/>
            <person name="Niskanen T."/>
            <person name="Noordeloos M.E."/>
            <person name="Ohm R.A."/>
            <person name="Ortiz-Santana B."/>
            <person name="Ovrebo C."/>
            <person name="Racz N."/>
            <person name="Riley R."/>
            <person name="Savchenko A."/>
            <person name="Shiryaev A."/>
            <person name="Soop K."/>
            <person name="Spirin V."/>
            <person name="Szebenyi C."/>
            <person name="Tomsovsky M."/>
            <person name="Tulloss R.E."/>
            <person name="Uehling J."/>
            <person name="Grigoriev I.V."/>
            <person name="Vagvolgyi C."/>
            <person name="Papp T."/>
            <person name="Martin F.M."/>
            <person name="Miettinen O."/>
            <person name="Hibbett D.S."/>
            <person name="Nagy L.G."/>
        </authorList>
    </citation>
    <scope>NUCLEOTIDE SEQUENCE [LARGE SCALE GENOMIC DNA]</scope>
    <source>
        <strain evidence="2 3">CBS 962.96</strain>
    </source>
</reference>
<sequence length="99" mass="11010">QSDEGCEVLKSIVKKLIPQWPNGLHNFQLNSLPIILDNEDLFAITVTGDGKSALFAVPILFHLEISKNPDLYPKFKIPLHKKPVGIVVTPTKRLANNIV</sequence>
<accession>A0A4S8L2V1</accession>
<dbReference type="Proteomes" id="UP000297245">
    <property type="component" value="Unassembled WGS sequence"/>
</dbReference>